<name>X0VZU3_9ZZZZ</name>
<dbReference type="AlphaFoldDB" id="X0VZU3"/>
<reference evidence="1" key="1">
    <citation type="journal article" date="2014" name="Front. Microbiol.">
        <title>High frequency of phylogenetically diverse reductive dehalogenase-homologous genes in deep subseafloor sedimentary metagenomes.</title>
        <authorList>
            <person name="Kawai M."/>
            <person name="Futagami T."/>
            <person name="Toyoda A."/>
            <person name="Takaki Y."/>
            <person name="Nishi S."/>
            <person name="Hori S."/>
            <person name="Arai W."/>
            <person name="Tsubouchi T."/>
            <person name="Morono Y."/>
            <person name="Uchiyama I."/>
            <person name="Ito T."/>
            <person name="Fujiyama A."/>
            <person name="Inagaki F."/>
            <person name="Takami H."/>
        </authorList>
    </citation>
    <scope>NUCLEOTIDE SEQUENCE</scope>
    <source>
        <strain evidence="1">Expedition CK06-06</strain>
    </source>
</reference>
<comment type="caution">
    <text evidence="1">The sequence shown here is derived from an EMBL/GenBank/DDBJ whole genome shotgun (WGS) entry which is preliminary data.</text>
</comment>
<organism evidence="1">
    <name type="scientific">marine sediment metagenome</name>
    <dbReference type="NCBI Taxonomy" id="412755"/>
    <lineage>
        <taxon>unclassified sequences</taxon>
        <taxon>metagenomes</taxon>
        <taxon>ecological metagenomes</taxon>
    </lineage>
</organism>
<evidence type="ECO:0000313" key="1">
    <source>
        <dbReference type="EMBL" id="GAG24019.1"/>
    </source>
</evidence>
<protein>
    <submittedName>
        <fullName evidence="1">Uncharacterized protein</fullName>
    </submittedName>
</protein>
<dbReference type="EMBL" id="BARS01039880">
    <property type="protein sequence ID" value="GAG24019.1"/>
    <property type="molecule type" value="Genomic_DNA"/>
</dbReference>
<proteinExistence type="predicted"/>
<sequence>MNFVSRINAEGDYVLIDSDQDVPLVSVRLHGEAKLWAKSDALFESLTKVIHTELLKAHKAEKALLTSVLCEAREVEHCDE</sequence>
<gene>
    <name evidence="1" type="ORF">S01H1_60869</name>
</gene>
<accession>X0VZU3</accession>